<dbReference type="RefSeq" id="WP_081197165.1">
    <property type="nucleotide sequence ID" value="NZ_FOCZ01000010.1"/>
</dbReference>
<evidence type="ECO:0000259" key="6">
    <source>
        <dbReference type="PROSITE" id="PS51007"/>
    </source>
</evidence>
<protein>
    <submittedName>
        <fullName evidence="7">Diheme cytochrome c-553</fullName>
    </submittedName>
</protein>
<dbReference type="PANTHER" id="PTHR35008">
    <property type="entry name" value="BLL4482 PROTEIN-RELATED"/>
    <property type="match status" value="1"/>
</dbReference>
<dbReference type="AlphaFoldDB" id="A0A1V9FC78"/>
<sequence length="195" mass="21265">MKKVLVLVCIAVCATVLLVFCSGPVAEEHVAGVSTEGISPDSMAKRGAYLVSIMGCNDCHTPKKMGPNGPVFDEDRLLSGHPADMPVAKFDTGTSKNWILFNQILTNYVGPWGISYSANLTPDSTGTGSWTEAQFIKSIREGKYKGLDNTRPLLPPMPWQEYSKASDEDLKAIFAYLKTIKPIKNVVPMATINMH</sequence>
<organism evidence="7 8">
    <name type="scientific">Niastella yeongjuensis</name>
    <dbReference type="NCBI Taxonomy" id="354355"/>
    <lineage>
        <taxon>Bacteria</taxon>
        <taxon>Pseudomonadati</taxon>
        <taxon>Bacteroidota</taxon>
        <taxon>Chitinophagia</taxon>
        <taxon>Chitinophagales</taxon>
        <taxon>Chitinophagaceae</taxon>
        <taxon>Niastella</taxon>
    </lineage>
</organism>
<feature type="signal peptide" evidence="5">
    <location>
        <begin position="1"/>
        <end position="26"/>
    </location>
</feature>
<evidence type="ECO:0000256" key="4">
    <source>
        <dbReference type="PROSITE-ProRule" id="PRU00433"/>
    </source>
</evidence>
<keyword evidence="8" id="KW-1185">Reference proteome</keyword>
<keyword evidence="5" id="KW-0732">Signal</keyword>
<evidence type="ECO:0000256" key="3">
    <source>
        <dbReference type="ARBA" id="ARBA00023004"/>
    </source>
</evidence>
<feature type="domain" description="Cytochrome c" evidence="6">
    <location>
        <begin position="42"/>
        <end position="181"/>
    </location>
</feature>
<dbReference type="STRING" id="354355.SAMN05660816_04987"/>
<dbReference type="InterPro" id="IPR036909">
    <property type="entry name" value="Cyt_c-like_dom_sf"/>
</dbReference>
<keyword evidence="3 4" id="KW-0408">Iron</keyword>
<dbReference type="GO" id="GO:0020037">
    <property type="term" value="F:heme binding"/>
    <property type="evidence" value="ECO:0007669"/>
    <property type="project" value="InterPro"/>
</dbReference>
<dbReference type="InterPro" id="IPR009056">
    <property type="entry name" value="Cyt_c-like_dom"/>
</dbReference>
<dbReference type="PANTHER" id="PTHR35008:SF4">
    <property type="entry name" value="BLL4482 PROTEIN"/>
    <property type="match status" value="1"/>
</dbReference>
<dbReference type="EMBL" id="LVXG01000002">
    <property type="protein sequence ID" value="OQP55958.1"/>
    <property type="molecule type" value="Genomic_DNA"/>
</dbReference>
<dbReference type="Proteomes" id="UP000192610">
    <property type="component" value="Unassembled WGS sequence"/>
</dbReference>
<evidence type="ECO:0000256" key="5">
    <source>
        <dbReference type="SAM" id="SignalP"/>
    </source>
</evidence>
<feature type="chain" id="PRO_5010708655" evidence="5">
    <location>
        <begin position="27"/>
        <end position="195"/>
    </location>
</feature>
<evidence type="ECO:0000256" key="2">
    <source>
        <dbReference type="ARBA" id="ARBA00022723"/>
    </source>
</evidence>
<keyword evidence="2 4" id="KW-0479">Metal-binding</keyword>
<reference evidence="8" key="1">
    <citation type="submission" date="2016-04" db="EMBL/GenBank/DDBJ databases">
        <authorList>
            <person name="Chen L."/>
            <person name="Zhuang W."/>
            <person name="Wang G."/>
        </authorList>
    </citation>
    <scope>NUCLEOTIDE SEQUENCE [LARGE SCALE GENOMIC DNA]</scope>
    <source>
        <strain evidence="8">17621</strain>
    </source>
</reference>
<comment type="caution">
    <text evidence="7">The sequence shown here is derived from an EMBL/GenBank/DDBJ whole genome shotgun (WGS) entry which is preliminary data.</text>
</comment>
<dbReference type="PROSITE" id="PS51007">
    <property type="entry name" value="CYTC"/>
    <property type="match status" value="1"/>
</dbReference>
<evidence type="ECO:0000313" key="7">
    <source>
        <dbReference type="EMBL" id="OQP55958.1"/>
    </source>
</evidence>
<dbReference type="GO" id="GO:0009055">
    <property type="term" value="F:electron transfer activity"/>
    <property type="evidence" value="ECO:0007669"/>
    <property type="project" value="InterPro"/>
</dbReference>
<evidence type="ECO:0000256" key="1">
    <source>
        <dbReference type="ARBA" id="ARBA00022617"/>
    </source>
</evidence>
<dbReference type="GO" id="GO:0046872">
    <property type="term" value="F:metal ion binding"/>
    <property type="evidence" value="ECO:0007669"/>
    <property type="project" value="UniProtKB-KW"/>
</dbReference>
<dbReference type="OrthoDB" id="9809720at2"/>
<dbReference type="Gene3D" id="1.10.760.10">
    <property type="entry name" value="Cytochrome c-like domain"/>
    <property type="match status" value="1"/>
</dbReference>
<gene>
    <name evidence="7" type="ORF">A4H97_20440</name>
</gene>
<keyword evidence="1 4" id="KW-0349">Heme</keyword>
<dbReference type="Pfam" id="PF00034">
    <property type="entry name" value="Cytochrom_C"/>
    <property type="match status" value="1"/>
</dbReference>
<dbReference type="InterPro" id="IPR051459">
    <property type="entry name" value="Cytochrome_c-type_DH"/>
</dbReference>
<dbReference type="SUPFAM" id="SSF46626">
    <property type="entry name" value="Cytochrome c"/>
    <property type="match status" value="1"/>
</dbReference>
<name>A0A1V9FC78_9BACT</name>
<evidence type="ECO:0000313" key="8">
    <source>
        <dbReference type="Proteomes" id="UP000192610"/>
    </source>
</evidence>
<proteinExistence type="predicted"/>
<accession>A0A1V9FC78</accession>